<feature type="binding site" evidence="15">
    <location>
        <position position="475"/>
    </location>
    <ligand>
        <name>Mg(2+)</name>
        <dbReference type="ChEBI" id="CHEBI:18420"/>
        <note>shared with alpha subunit</note>
    </ligand>
</feature>
<evidence type="ECO:0000256" key="12">
    <source>
        <dbReference type="ARBA" id="ARBA00022917"/>
    </source>
</evidence>
<dbReference type="InterPro" id="IPR033714">
    <property type="entry name" value="tRNA_bind_bactPheRS"/>
</dbReference>
<gene>
    <name evidence="15" type="primary">pheT</name>
    <name evidence="20" type="ORF">IAC68_06530</name>
</gene>
<feature type="binding site" evidence="15">
    <location>
        <position position="479"/>
    </location>
    <ligand>
        <name>Mg(2+)</name>
        <dbReference type="ChEBI" id="CHEBI:18420"/>
        <note>shared with alpha subunit</note>
    </ligand>
</feature>
<keyword evidence="9 15" id="KW-0067">ATP-binding</keyword>
<dbReference type="InterPro" id="IPR012340">
    <property type="entry name" value="NA-bd_OB-fold"/>
</dbReference>
<evidence type="ECO:0000259" key="17">
    <source>
        <dbReference type="PROSITE" id="PS50886"/>
    </source>
</evidence>
<dbReference type="SMART" id="SM00896">
    <property type="entry name" value="FDX-ACB"/>
    <property type="match status" value="1"/>
</dbReference>
<dbReference type="Gene3D" id="3.30.930.10">
    <property type="entry name" value="Bira Bifunctional Protein, Domain 2"/>
    <property type="match status" value="1"/>
</dbReference>
<evidence type="ECO:0000256" key="14">
    <source>
        <dbReference type="ARBA" id="ARBA00049255"/>
    </source>
</evidence>
<dbReference type="NCBIfam" id="TIGR00472">
    <property type="entry name" value="pheT_bact"/>
    <property type="match status" value="1"/>
</dbReference>
<keyword evidence="4 15" id="KW-0963">Cytoplasm</keyword>
<dbReference type="SMART" id="SM00874">
    <property type="entry name" value="B5"/>
    <property type="match status" value="1"/>
</dbReference>
<dbReference type="InterPro" id="IPR004532">
    <property type="entry name" value="Phe-tRNA-ligase_IIc_bsu_bact"/>
</dbReference>
<evidence type="ECO:0000256" key="1">
    <source>
        <dbReference type="ARBA" id="ARBA00004496"/>
    </source>
</evidence>
<dbReference type="GO" id="GO:0006432">
    <property type="term" value="P:phenylalanyl-tRNA aminoacylation"/>
    <property type="evidence" value="ECO:0007669"/>
    <property type="project" value="UniProtKB-UniRule"/>
</dbReference>
<dbReference type="FunFam" id="3.50.40.10:FF:000001">
    <property type="entry name" value="Phenylalanine--tRNA ligase beta subunit"/>
    <property type="match status" value="1"/>
</dbReference>
<dbReference type="GO" id="GO:0000287">
    <property type="term" value="F:magnesium ion binding"/>
    <property type="evidence" value="ECO:0007669"/>
    <property type="project" value="UniProtKB-UniRule"/>
</dbReference>
<evidence type="ECO:0000256" key="8">
    <source>
        <dbReference type="ARBA" id="ARBA00022741"/>
    </source>
</evidence>
<dbReference type="Pfam" id="PF01588">
    <property type="entry name" value="tRNA_bind"/>
    <property type="match status" value="1"/>
</dbReference>
<dbReference type="InterPro" id="IPR041616">
    <property type="entry name" value="PheRS_beta_core"/>
</dbReference>
<dbReference type="InterPro" id="IPR005147">
    <property type="entry name" value="tRNA_synthase_B5-dom"/>
</dbReference>
<dbReference type="GO" id="GO:0000049">
    <property type="term" value="F:tRNA binding"/>
    <property type="evidence" value="ECO:0007669"/>
    <property type="project" value="UniProtKB-UniRule"/>
</dbReference>
<dbReference type="FunFam" id="3.30.70.380:FF:000001">
    <property type="entry name" value="Phenylalanine--tRNA ligase beta subunit"/>
    <property type="match status" value="1"/>
</dbReference>
<keyword evidence="6 15" id="KW-0436">Ligase</keyword>
<dbReference type="SUPFAM" id="SSF46955">
    <property type="entry name" value="Putative DNA-binding domain"/>
    <property type="match status" value="1"/>
</dbReference>
<dbReference type="InterPro" id="IPR020825">
    <property type="entry name" value="Phe-tRNA_synthase-like_B3/B4"/>
</dbReference>
<evidence type="ECO:0000256" key="10">
    <source>
        <dbReference type="ARBA" id="ARBA00022842"/>
    </source>
</evidence>
<evidence type="ECO:0000256" key="9">
    <source>
        <dbReference type="ARBA" id="ARBA00022840"/>
    </source>
</evidence>
<dbReference type="PROSITE" id="PS50886">
    <property type="entry name" value="TRBD"/>
    <property type="match status" value="1"/>
</dbReference>
<comment type="similarity">
    <text evidence="2 15">Belongs to the phenylalanyl-tRNA synthetase beta subunit family. Type 1 subfamily.</text>
</comment>
<evidence type="ECO:0000256" key="6">
    <source>
        <dbReference type="ARBA" id="ARBA00022598"/>
    </source>
</evidence>
<dbReference type="SMART" id="SM00873">
    <property type="entry name" value="B3_4"/>
    <property type="match status" value="1"/>
</dbReference>
<proteinExistence type="inferred from homology"/>
<dbReference type="Pfam" id="PF03147">
    <property type="entry name" value="FDX-ACB"/>
    <property type="match status" value="1"/>
</dbReference>
<dbReference type="FunFam" id="2.40.50.140:FF:000045">
    <property type="entry name" value="Phenylalanine--tRNA ligase beta subunit"/>
    <property type="match status" value="1"/>
</dbReference>
<dbReference type="Gene3D" id="3.50.40.10">
    <property type="entry name" value="Phenylalanyl-trna Synthetase, Chain B, domain 3"/>
    <property type="match status" value="1"/>
</dbReference>
<comment type="caution">
    <text evidence="20">The sequence shown here is derived from an EMBL/GenBank/DDBJ whole genome shotgun (WGS) entry which is preliminary data.</text>
</comment>
<feature type="domain" description="B5" evidence="19">
    <location>
        <begin position="415"/>
        <end position="491"/>
    </location>
</feature>
<evidence type="ECO:0000259" key="19">
    <source>
        <dbReference type="PROSITE" id="PS51483"/>
    </source>
</evidence>
<dbReference type="AlphaFoldDB" id="A0A9D9DLI4"/>
<dbReference type="InterPro" id="IPR045864">
    <property type="entry name" value="aa-tRNA-synth_II/BPL/LPL"/>
</dbReference>
<feature type="domain" description="FDX-ACB" evidence="18">
    <location>
        <begin position="733"/>
        <end position="826"/>
    </location>
</feature>
<dbReference type="PANTHER" id="PTHR10947:SF0">
    <property type="entry name" value="PHENYLALANINE--TRNA LIGASE BETA SUBUNIT"/>
    <property type="match status" value="1"/>
</dbReference>
<evidence type="ECO:0000256" key="13">
    <source>
        <dbReference type="ARBA" id="ARBA00023146"/>
    </source>
</evidence>
<dbReference type="SUPFAM" id="SSF55681">
    <property type="entry name" value="Class II aaRS and biotin synthetases"/>
    <property type="match status" value="1"/>
</dbReference>
<evidence type="ECO:0000256" key="7">
    <source>
        <dbReference type="ARBA" id="ARBA00022723"/>
    </source>
</evidence>
<dbReference type="InterPro" id="IPR036690">
    <property type="entry name" value="Fdx_antiC-bd_sf"/>
</dbReference>
<comment type="subunit">
    <text evidence="3 15">Tetramer of two alpha and two beta subunits.</text>
</comment>
<dbReference type="GO" id="GO:0004826">
    <property type="term" value="F:phenylalanine-tRNA ligase activity"/>
    <property type="evidence" value="ECO:0007669"/>
    <property type="project" value="UniProtKB-UniRule"/>
</dbReference>
<dbReference type="InterPro" id="IPR045060">
    <property type="entry name" value="Phe-tRNA-ligase_IIc_bsu"/>
</dbReference>
<reference evidence="20" key="2">
    <citation type="journal article" date="2021" name="PeerJ">
        <title>Extensive microbial diversity within the chicken gut microbiome revealed by metagenomics and culture.</title>
        <authorList>
            <person name="Gilroy R."/>
            <person name="Ravi A."/>
            <person name="Getino M."/>
            <person name="Pursley I."/>
            <person name="Horton D.L."/>
            <person name="Alikhan N.F."/>
            <person name="Baker D."/>
            <person name="Gharbi K."/>
            <person name="Hall N."/>
            <person name="Watson M."/>
            <person name="Adriaenssens E.M."/>
            <person name="Foster-Nyarko E."/>
            <person name="Jarju S."/>
            <person name="Secka A."/>
            <person name="Antonio M."/>
            <person name="Oren A."/>
            <person name="Chaudhuri R.R."/>
            <person name="La Ragione R."/>
            <person name="Hildebrand F."/>
            <person name="Pallen M.J."/>
        </authorList>
    </citation>
    <scope>NUCLEOTIDE SEQUENCE</scope>
    <source>
        <strain evidence="20">15467</strain>
    </source>
</reference>
<dbReference type="CDD" id="cd02796">
    <property type="entry name" value="tRNA_bind_bactPheRS"/>
    <property type="match status" value="1"/>
</dbReference>
<dbReference type="InterPro" id="IPR002547">
    <property type="entry name" value="tRNA-bd_dom"/>
</dbReference>
<dbReference type="SUPFAM" id="SSF50249">
    <property type="entry name" value="Nucleic acid-binding proteins"/>
    <property type="match status" value="1"/>
</dbReference>
<dbReference type="InterPro" id="IPR009061">
    <property type="entry name" value="DNA-bd_dom_put_sf"/>
</dbReference>
<evidence type="ECO:0000256" key="4">
    <source>
        <dbReference type="ARBA" id="ARBA00022490"/>
    </source>
</evidence>
<sequence length="826" mass="91927">MDISYNWLREYVDFDLTPAEVAKILNSIGLEVETMEEREEIPGGLQGVVVAEVLECKDHPDSDHLHITKVYAGEGEPLQVVCGAPNVAAGQKVMLATINTRLHFPNGEEVKIKKSKIRGVESFGMLCAEDELGVGTDHEGIMVLPDDAAVGTPAKEYFKLESDTVFGIGLTPNRVDAASHIGVARDLSAYLRLNGLGGGLRLPSVDGFRLSGSNEGAIDIDVVAKEGAPRYTGLTIRGVKVGDSPAWMKKRLVSVGQRPINLVVDVTNFILMEMGQPMHAFDADRIEGGKVVVRFADDQSKFTTLDGVERTLSKDDLMICNTKAPMCIAGVFGGLESGVTGHTTNVFLESAYFNPVCIRKTSKRHALKTEASFRYERGCDPMITEYAIKRAAMLILEYGGGSIAGDIVDVQSAPLEKKIVELSYDRMERLIGKKIGHDTIRNILTYLDMEIVSETPEGAVVAVPAYRVDVYRECDVVEDVLRIYGYDNIEIPPRVTISVNTTQKPDPERVRMLASEFMAANGFMEIMNNSLTKSEYYANLTTYPQQKCVMLLNPLSSDLNCMRQTLIFNGLEVIAHNINRQSNDLKLFEIGNVYSYNAEYREPEVKPAHFNAELKHYNENQHFALFMSGPGSKYWHNRTSCGDFFTLKGYLELLLKKFSVDIADLEYEAAPADLFAEGLAYKVNSRILAVVGTVSAKRLKEFGIKQAVYAAEINWNLLLKLVAKNRIQYRELPRYPEVRRDLALLLDADISFSQIRKCAFAAEKKLLKSVTLFDVYTGDKIPEGKKQYAVSFVLQDSEKTLTDKVVESVMEKLLQKFAQELGAQLR</sequence>
<keyword evidence="12 15" id="KW-0648">Protein biosynthesis</keyword>
<evidence type="ECO:0000256" key="15">
    <source>
        <dbReference type="HAMAP-Rule" id="MF_00283"/>
    </source>
</evidence>
<dbReference type="SUPFAM" id="SSF54991">
    <property type="entry name" value="Anticodon-binding domain of PheRS"/>
    <property type="match status" value="1"/>
</dbReference>
<evidence type="ECO:0000256" key="11">
    <source>
        <dbReference type="ARBA" id="ARBA00022884"/>
    </source>
</evidence>
<feature type="binding site" evidence="15">
    <location>
        <position position="469"/>
    </location>
    <ligand>
        <name>Mg(2+)</name>
        <dbReference type="ChEBI" id="CHEBI:18420"/>
        <note>shared with alpha subunit</note>
    </ligand>
</feature>
<dbReference type="EMBL" id="JADINB010000140">
    <property type="protein sequence ID" value="MBO8429566.1"/>
    <property type="molecule type" value="Genomic_DNA"/>
</dbReference>
<feature type="binding site" evidence="15">
    <location>
        <position position="478"/>
    </location>
    <ligand>
        <name>Mg(2+)</name>
        <dbReference type="ChEBI" id="CHEBI:18420"/>
        <note>shared with alpha subunit</note>
    </ligand>
</feature>
<dbReference type="GO" id="GO:0009328">
    <property type="term" value="C:phenylalanine-tRNA ligase complex"/>
    <property type="evidence" value="ECO:0007669"/>
    <property type="project" value="TreeGrafter"/>
</dbReference>
<evidence type="ECO:0000256" key="5">
    <source>
        <dbReference type="ARBA" id="ARBA00022555"/>
    </source>
</evidence>
<evidence type="ECO:0000313" key="20">
    <source>
        <dbReference type="EMBL" id="MBO8429566.1"/>
    </source>
</evidence>
<dbReference type="InterPro" id="IPR005121">
    <property type="entry name" value="Fdx_antiC-bd"/>
</dbReference>
<accession>A0A9D9DLI4</accession>
<evidence type="ECO:0000313" key="21">
    <source>
        <dbReference type="Proteomes" id="UP000823635"/>
    </source>
</evidence>
<organism evidence="20 21">
    <name type="scientific">Candidatus Egerieousia excrementavium</name>
    <dbReference type="NCBI Taxonomy" id="2840778"/>
    <lineage>
        <taxon>Bacteria</taxon>
        <taxon>Pseudomonadati</taxon>
        <taxon>Bacteroidota</taxon>
        <taxon>Bacteroidia</taxon>
        <taxon>Bacteroidales</taxon>
        <taxon>Candidatus Egerieousia</taxon>
    </lineage>
</organism>
<dbReference type="Pfam" id="PF03484">
    <property type="entry name" value="B5"/>
    <property type="match status" value="1"/>
</dbReference>
<keyword evidence="13 15" id="KW-0030">Aminoacyl-tRNA synthetase</keyword>
<dbReference type="PANTHER" id="PTHR10947">
    <property type="entry name" value="PHENYLALANYL-TRNA SYNTHETASE BETA CHAIN AND LEUCINE-RICH REPEAT-CONTAINING PROTEIN 47"/>
    <property type="match status" value="1"/>
</dbReference>
<dbReference type="CDD" id="cd00769">
    <property type="entry name" value="PheRS_beta_core"/>
    <property type="match status" value="1"/>
</dbReference>
<dbReference type="GO" id="GO:0005524">
    <property type="term" value="F:ATP binding"/>
    <property type="evidence" value="ECO:0007669"/>
    <property type="project" value="UniProtKB-UniRule"/>
</dbReference>
<dbReference type="PROSITE" id="PS51483">
    <property type="entry name" value="B5"/>
    <property type="match status" value="1"/>
</dbReference>
<name>A0A9D9DLI4_9BACT</name>
<dbReference type="Pfam" id="PF17759">
    <property type="entry name" value="tRNA_synthFbeta"/>
    <property type="match status" value="1"/>
</dbReference>
<dbReference type="InterPro" id="IPR005146">
    <property type="entry name" value="B3/B4_tRNA-bd"/>
</dbReference>
<comment type="catalytic activity">
    <reaction evidence="14 15">
        <text>tRNA(Phe) + L-phenylalanine + ATP = L-phenylalanyl-tRNA(Phe) + AMP + diphosphate + H(+)</text>
        <dbReference type="Rhea" id="RHEA:19413"/>
        <dbReference type="Rhea" id="RHEA-COMP:9668"/>
        <dbReference type="Rhea" id="RHEA-COMP:9699"/>
        <dbReference type="ChEBI" id="CHEBI:15378"/>
        <dbReference type="ChEBI" id="CHEBI:30616"/>
        <dbReference type="ChEBI" id="CHEBI:33019"/>
        <dbReference type="ChEBI" id="CHEBI:58095"/>
        <dbReference type="ChEBI" id="CHEBI:78442"/>
        <dbReference type="ChEBI" id="CHEBI:78531"/>
        <dbReference type="ChEBI" id="CHEBI:456215"/>
        <dbReference type="EC" id="6.1.1.20"/>
    </reaction>
</comment>
<evidence type="ECO:0000256" key="16">
    <source>
        <dbReference type="PROSITE-ProRule" id="PRU00209"/>
    </source>
</evidence>
<dbReference type="SUPFAM" id="SSF56037">
    <property type="entry name" value="PheT/TilS domain"/>
    <property type="match status" value="1"/>
</dbReference>
<protein>
    <recommendedName>
        <fullName evidence="15">Phenylalanine--tRNA ligase beta subunit</fullName>
        <ecNumber evidence="15">6.1.1.20</ecNumber>
    </recommendedName>
    <alternativeName>
        <fullName evidence="15">Phenylalanyl-tRNA synthetase beta subunit</fullName>
        <shortName evidence="15">PheRS</shortName>
    </alternativeName>
</protein>
<dbReference type="NCBIfam" id="NF045760">
    <property type="entry name" value="YtpR"/>
    <property type="match status" value="1"/>
</dbReference>
<comment type="cofactor">
    <cofactor evidence="15">
        <name>Mg(2+)</name>
        <dbReference type="ChEBI" id="CHEBI:18420"/>
    </cofactor>
    <text evidence="15">Binds 2 magnesium ions per tetramer.</text>
</comment>
<feature type="domain" description="TRNA-binding" evidence="17">
    <location>
        <begin position="42"/>
        <end position="155"/>
    </location>
</feature>
<dbReference type="Gene3D" id="2.40.50.140">
    <property type="entry name" value="Nucleic acid-binding proteins"/>
    <property type="match status" value="1"/>
</dbReference>
<keyword evidence="11 16" id="KW-0694">RNA-binding</keyword>
<dbReference type="HAMAP" id="MF_00283">
    <property type="entry name" value="Phe_tRNA_synth_beta1"/>
    <property type="match status" value="1"/>
</dbReference>
<comment type="subcellular location">
    <subcellularLocation>
        <location evidence="1 15">Cytoplasm</location>
    </subcellularLocation>
</comment>
<dbReference type="Pfam" id="PF03483">
    <property type="entry name" value="B3_4"/>
    <property type="match status" value="1"/>
</dbReference>
<dbReference type="Proteomes" id="UP000823635">
    <property type="component" value="Unassembled WGS sequence"/>
</dbReference>
<keyword evidence="10 15" id="KW-0460">Magnesium</keyword>
<dbReference type="EC" id="6.1.1.20" evidence="15"/>
<evidence type="ECO:0000259" key="18">
    <source>
        <dbReference type="PROSITE" id="PS51447"/>
    </source>
</evidence>
<reference evidence="20" key="1">
    <citation type="submission" date="2020-10" db="EMBL/GenBank/DDBJ databases">
        <authorList>
            <person name="Gilroy R."/>
        </authorList>
    </citation>
    <scope>NUCLEOTIDE SEQUENCE</scope>
    <source>
        <strain evidence="20">15467</strain>
    </source>
</reference>
<dbReference type="Gene3D" id="3.30.56.10">
    <property type="match status" value="2"/>
</dbReference>
<dbReference type="PROSITE" id="PS51447">
    <property type="entry name" value="FDX_ACB"/>
    <property type="match status" value="1"/>
</dbReference>
<dbReference type="Gene3D" id="3.30.70.380">
    <property type="entry name" value="Ferrodoxin-fold anticodon-binding domain"/>
    <property type="match status" value="1"/>
</dbReference>
<keyword evidence="7 15" id="KW-0479">Metal-binding</keyword>
<keyword evidence="8 15" id="KW-0547">Nucleotide-binding</keyword>
<evidence type="ECO:0000256" key="3">
    <source>
        <dbReference type="ARBA" id="ARBA00011209"/>
    </source>
</evidence>
<keyword evidence="5 16" id="KW-0820">tRNA-binding</keyword>
<evidence type="ECO:0000256" key="2">
    <source>
        <dbReference type="ARBA" id="ARBA00008653"/>
    </source>
</evidence>